<dbReference type="EMBL" id="CP001277">
    <property type="protein sequence ID" value="ACQ67767.1"/>
    <property type="molecule type" value="Genomic_DNA"/>
</dbReference>
<dbReference type="AlphaFoldDB" id="C4K5C5"/>
<protein>
    <submittedName>
        <fullName evidence="1">Uncharacterized protein</fullName>
    </submittedName>
</protein>
<dbReference type="Proteomes" id="UP000002334">
    <property type="component" value="Chromosome"/>
</dbReference>
<organism evidence="1 2">
    <name type="scientific">Hamiltonella defensa subsp. Acyrthosiphon pisum (strain 5AT)</name>
    <dbReference type="NCBI Taxonomy" id="572265"/>
    <lineage>
        <taxon>Bacteria</taxon>
        <taxon>Pseudomonadati</taxon>
        <taxon>Pseudomonadota</taxon>
        <taxon>Gammaproteobacteria</taxon>
        <taxon>Enterobacterales</taxon>
        <taxon>Enterobacteriaceae</taxon>
        <taxon>aphid secondary symbionts</taxon>
        <taxon>Candidatus Williamhamiltonella</taxon>
    </lineage>
</organism>
<dbReference type="HOGENOM" id="CLU_2666038_0_0_6"/>
<accession>C4K5C5</accession>
<name>C4K5C5_HAMD5</name>
<proteinExistence type="predicted"/>
<gene>
    <name evidence="1" type="ordered locus">HDEF_1093</name>
</gene>
<keyword evidence="2" id="KW-1185">Reference proteome</keyword>
<reference evidence="1 2" key="1">
    <citation type="journal article" date="2009" name="Proc. Natl. Acad. Sci. U.S.A.">
        <title>Hamiltonella defensa, genome evolution of protective bacterial endosymbiont from pathogenic ancestors.</title>
        <authorList>
            <person name="Degnan P.H."/>
            <person name="Yu Y."/>
            <person name="Sisneros N."/>
            <person name="Wing R.A."/>
            <person name="Moran N.A."/>
        </authorList>
    </citation>
    <scope>NUCLEOTIDE SEQUENCE [LARGE SCALE GENOMIC DNA]</scope>
    <source>
        <strain evidence="2">5AT</strain>
    </source>
</reference>
<dbReference type="KEGG" id="hde:HDEF_1093"/>
<evidence type="ECO:0000313" key="2">
    <source>
        <dbReference type="Proteomes" id="UP000002334"/>
    </source>
</evidence>
<sequence>MTECPKGHWKAVLGSDRGTQWLSRRDVSVSELLKGYITQSRAFARCQTGFYLFNQKENIGQLIHNFLHVLFLFSF</sequence>
<evidence type="ECO:0000313" key="1">
    <source>
        <dbReference type="EMBL" id="ACQ67767.1"/>
    </source>
</evidence>